<proteinExistence type="predicted"/>
<reference evidence="4 5" key="1">
    <citation type="submission" date="2020-04" db="EMBL/GenBank/DDBJ databases">
        <authorList>
            <person name="De Canck E."/>
        </authorList>
    </citation>
    <scope>NUCLEOTIDE SEQUENCE [LARGE SCALE GENOMIC DNA]</scope>
    <source>
        <strain evidence="4 5">LMG 28614</strain>
    </source>
</reference>
<dbReference type="RefSeq" id="WP_175154076.1">
    <property type="nucleotide sequence ID" value="NZ_CADIKK010000132.1"/>
</dbReference>
<dbReference type="PANTHER" id="PTHR43037:SF1">
    <property type="entry name" value="BLL1128 PROTEIN"/>
    <property type="match status" value="1"/>
</dbReference>
<evidence type="ECO:0000313" key="4">
    <source>
        <dbReference type="EMBL" id="CAB3810560.1"/>
    </source>
</evidence>
<protein>
    <submittedName>
        <fullName evidence="4">Uncharacterized protein</fullName>
    </submittedName>
</protein>
<sequence length="400" mass="43339">MNTLLPILRALRRAEFMRASFKQWMLALLLALPLTPWTAAAQPPGGQPKLDSKLKLPPAAHAPAGFVFVPTSWCAFFPNLPGCPVQLLPGESEVTSFGSNPGNLRMFTFVPQNLAASRPLVVVLHGCTQNATNYIDETGWVQFANKFHFAMLMPQQQLVNNSSLCFRFFDSNHNQRGQGEALSIKQMIDKMLADSKLNIDKNRVYVTGLSAGGGMAAVMLATYPEIFAGGGVIAGIPDGCAKTSDEATQQCGVSLSHQAASVPVKDLTPQQWGDLVRNALVTSDPNFKGPFPRVSIWQGTADDTVNPQDETALIRQWTNLLGVSQTPQVDETIKGHTRHQVFQDNNGKAMVEAFFVQGMNHGTPIDPGPGDDQCGKPAPFVLSAGICSSFFISKFWGIIP</sequence>
<dbReference type="Pfam" id="PF10503">
    <property type="entry name" value="Esterase_PHB"/>
    <property type="match status" value="1"/>
</dbReference>
<dbReference type="GO" id="GO:0005576">
    <property type="term" value="C:extracellular region"/>
    <property type="evidence" value="ECO:0007669"/>
    <property type="project" value="InterPro"/>
</dbReference>
<feature type="chain" id="PRO_5028937142" evidence="3">
    <location>
        <begin position="42"/>
        <end position="400"/>
    </location>
</feature>
<dbReference type="InterPro" id="IPR029058">
    <property type="entry name" value="AB_hydrolase_fold"/>
</dbReference>
<organism evidence="4 5">
    <name type="scientific">Paraburkholderia ultramafica</name>
    <dbReference type="NCBI Taxonomy" id="1544867"/>
    <lineage>
        <taxon>Bacteria</taxon>
        <taxon>Pseudomonadati</taxon>
        <taxon>Pseudomonadota</taxon>
        <taxon>Betaproteobacteria</taxon>
        <taxon>Burkholderiales</taxon>
        <taxon>Burkholderiaceae</taxon>
        <taxon>Paraburkholderia</taxon>
    </lineage>
</organism>
<dbReference type="EMBL" id="CADIKK010000132">
    <property type="protein sequence ID" value="CAB3810560.1"/>
    <property type="molecule type" value="Genomic_DNA"/>
</dbReference>
<gene>
    <name evidence="4" type="ORF">LMG28614_07302</name>
</gene>
<evidence type="ECO:0000313" key="5">
    <source>
        <dbReference type="Proteomes" id="UP000494365"/>
    </source>
</evidence>
<keyword evidence="2" id="KW-0378">Hydrolase</keyword>
<dbReference type="AlphaFoldDB" id="A0A6S7BZZ1"/>
<keyword evidence="5" id="KW-1185">Reference proteome</keyword>
<evidence type="ECO:0000256" key="1">
    <source>
        <dbReference type="ARBA" id="ARBA00022729"/>
    </source>
</evidence>
<keyword evidence="1 3" id="KW-0732">Signal</keyword>
<dbReference type="PANTHER" id="PTHR43037">
    <property type="entry name" value="UNNAMED PRODUCT-RELATED"/>
    <property type="match status" value="1"/>
</dbReference>
<feature type="signal peptide" evidence="3">
    <location>
        <begin position="1"/>
        <end position="41"/>
    </location>
</feature>
<dbReference type="NCBIfam" id="TIGR01840">
    <property type="entry name" value="esterase_phb"/>
    <property type="match status" value="1"/>
</dbReference>
<dbReference type="Gene3D" id="3.40.50.1820">
    <property type="entry name" value="alpha/beta hydrolase"/>
    <property type="match status" value="1"/>
</dbReference>
<dbReference type="SUPFAM" id="SSF53474">
    <property type="entry name" value="alpha/beta-Hydrolases"/>
    <property type="match status" value="2"/>
</dbReference>
<evidence type="ECO:0000256" key="3">
    <source>
        <dbReference type="SAM" id="SignalP"/>
    </source>
</evidence>
<dbReference type="Proteomes" id="UP000494365">
    <property type="component" value="Unassembled WGS sequence"/>
</dbReference>
<dbReference type="InterPro" id="IPR050955">
    <property type="entry name" value="Plant_Biomass_Hydrol_Est"/>
</dbReference>
<dbReference type="InterPro" id="IPR010126">
    <property type="entry name" value="Esterase_phb"/>
</dbReference>
<dbReference type="GO" id="GO:0016787">
    <property type="term" value="F:hydrolase activity"/>
    <property type="evidence" value="ECO:0007669"/>
    <property type="project" value="UniProtKB-KW"/>
</dbReference>
<name>A0A6S7BZZ1_9BURK</name>
<accession>A0A6S7BZZ1</accession>
<evidence type="ECO:0000256" key="2">
    <source>
        <dbReference type="ARBA" id="ARBA00022801"/>
    </source>
</evidence>